<name>A0A7H1DTL4_9FLAO</name>
<dbReference type="SMART" id="SM00332">
    <property type="entry name" value="PP2Cc"/>
    <property type="match status" value="1"/>
</dbReference>
<dbReference type="EMBL" id="CP060203">
    <property type="protein sequence ID" value="QNS40322.1"/>
    <property type="molecule type" value="Genomic_DNA"/>
</dbReference>
<dbReference type="RefSeq" id="WP_188320423.1">
    <property type="nucleotide sequence ID" value="NZ_CP060203.1"/>
</dbReference>
<accession>A0A7H1DTL4</accession>
<dbReference type="SUPFAM" id="SSF81606">
    <property type="entry name" value="PP2C-like"/>
    <property type="match status" value="1"/>
</dbReference>
<gene>
    <name evidence="2" type="ORF">H0S70_07935</name>
</gene>
<organism evidence="2 3">
    <name type="scientific">Chryseobacterium manosquense</name>
    <dbReference type="NCBI Taxonomy" id="2754694"/>
    <lineage>
        <taxon>Bacteria</taxon>
        <taxon>Pseudomonadati</taxon>
        <taxon>Bacteroidota</taxon>
        <taxon>Flavobacteriia</taxon>
        <taxon>Flavobacteriales</taxon>
        <taxon>Weeksellaceae</taxon>
        <taxon>Chryseobacterium group</taxon>
        <taxon>Chryseobacterium</taxon>
    </lineage>
</organism>
<reference evidence="2 3" key="1">
    <citation type="submission" date="2020-07" db="EMBL/GenBank/DDBJ databases">
        <title>Complete genome and description of Chryseobacterium manosquense strain Marseille-Q2069 sp. nov.</title>
        <authorList>
            <person name="Boxberger M."/>
        </authorList>
    </citation>
    <scope>NUCLEOTIDE SEQUENCE [LARGE SCALE GENOMIC DNA]</scope>
    <source>
        <strain evidence="2 3">Marseille-Q2069</strain>
    </source>
</reference>
<dbReference type="InterPro" id="IPR036457">
    <property type="entry name" value="PPM-type-like_dom_sf"/>
</dbReference>
<dbReference type="Gene3D" id="3.60.40.10">
    <property type="entry name" value="PPM-type phosphatase domain"/>
    <property type="match status" value="1"/>
</dbReference>
<feature type="domain" description="PPM-type phosphatase" evidence="1">
    <location>
        <begin position="1"/>
        <end position="224"/>
    </location>
</feature>
<dbReference type="Pfam" id="PF13672">
    <property type="entry name" value="PP2C_2"/>
    <property type="match status" value="1"/>
</dbReference>
<dbReference type="Proteomes" id="UP000516438">
    <property type="component" value="Chromosome"/>
</dbReference>
<evidence type="ECO:0000313" key="2">
    <source>
        <dbReference type="EMBL" id="QNS40322.1"/>
    </source>
</evidence>
<evidence type="ECO:0000259" key="1">
    <source>
        <dbReference type="PROSITE" id="PS51746"/>
    </source>
</evidence>
<dbReference type="AlphaFoldDB" id="A0A7H1DTL4"/>
<dbReference type="KEGG" id="cmaq:H0S70_07935"/>
<dbReference type="InterPro" id="IPR001932">
    <property type="entry name" value="PPM-type_phosphatase-like_dom"/>
</dbReference>
<protein>
    <submittedName>
        <fullName evidence="2">Protein serine/threonine phosphatase 2C family protein</fullName>
    </submittedName>
</protein>
<keyword evidence="3" id="KW-1185">Reference proteome</keyword>
<evidence type="ECO:0000313" key="3">
    <source>
        <dbReference type="Proteomes" id="UP000516438"/>
    </source>
</evidence>
<sequence length="224" mass="25397">MTGIGTRENNEDVILIEEFNQNSILYLVVDGMGGYQKGEIAAKLVSENIATHLRSVVELNKQAILNAFKKANLSIKQFNDENEIKSGATVGGVLIFDEIAYCFWIGDVKIFYLKKEKLAWESTSHSFINEMFEEDLRKSTEIQKKYGHIVTRSISGKREKSAPDIFEIESFSKGDSFVICSDGVHNVMTLEHLKLLFSEVNGMEKIEEYLAEYAVDNFSLINIF</sequence>
<dbReference type="CDD" id="cd00143">
    <property type="entry name" value="PP2Cc"/>
    <property type="match status" value="1"/>
</dbReference>
<dbReference type="PROSITE" id="PS51746">
    <property type="entry name" value="PPM_2"/>
    <property type="match status" value="1"/>
</dbReference>
<proteinExistence type="predicted"/>